<keyword evidence="2" id="KW-1185">Reference proteome</keyword>
<reference evidence="2" key="2">
    <citation type="journal article" date="2013" name="Nat. Commun.">
        <title>Genome of the Chinese tree shrew.</title>
        <authorList>
            <person name="Fan Y."/>
            <person name="Huang Z.Y."/>
            <person name="Cao C.C."/>
            <person name="Chen C.S."/>
            <person name="Chen Y.X."/>
            <person name="Fan D.D."/>
            <person name="He J."/>
            <person name="Hou H.L."/>
            <person name="Hu L."/>
            <person name="Hu X.T."/>
            <person name="Jiang X.T."/>
            <person name="Lai R."/>
            <person name="Lang Y.S."/>
            <person name="Liang B."/>
            <person name="Liao S.G."/>
            <person name="Mu D."/>
            <person name="Ma Y.Y."/>
            <person name="Niu Y.Y."/>
            <person name="Sun X.Q."/>
            <person name="Xia J.Q."/>
            <person name="Xiao J."/>
            <person name="Xiong Z.Q."/>
            <person name="Xu L."/>
            <person name="Yang L."/>
            <person name="Zhang Y."/>
            <person name="Zhao W."/>
            <person name="Zhao X.D."/>
            <person name="Zheng Y.T."/>
            <person name="Zhou J.M."/>
            <person name="Zhu Y.B."/>
            <person name="Zhang G.J."/>
            <person name="Wang J."/>
            <person name="Yao Y.G."/>
        </authorList>
    </citation>
    <scope>NUCLEOTIDE SEQUENCE [LARGE SCALE GENOMIC DNA]</scope>
</reference>
<reference evidence="2" key="1">
    <citation type="submission" date="2012-07" db="EMBL/GenBank/DDBJ databases">
        <title>Genome of the Chinese tree shrew, a rising model animal genetically related to primates.</title>
        <authorList>
            <person name="Zhang G."/>
            <person name="Fan Y."/>
            <person name="Yao Y."/>
            <person name="Huang Z."/>
        </authorList>
    </citation>
    <scope>NUCLEOTIDE SEQUENCE [LARGE SCALE GENOMIC DNA]</scope>
</reference>
<protein>
    <submittedName>
        <fullName evidence="1">Uncharacterized protein</fullName>
    </submittedName>
</protein>
<evidence type="ECO:0000313" key="2">
    <source>
        <dbReference type="Proteomes" id="UP000011518"/>
    </source>
</evidence>
<organism evidence="1 2">
    <name type="scientific">Tupaia chinensis</name>
    <name type="common">Chinese tree shrew</name>
    <name type="synonym">Tupaia belangeri chinensis</name>
    <dbReference type="NCBI Taxonomy" id="246437"/>
    <lineage>
        <taxon>Eukaryota</taxon>
        <taxon>Metazoa</taxon>
        <taxon>Chordata</taxon>
        <taxon>Craniata</taxon>
        <taxon>Vertebrata</taxon>
        <taxon>Euteleostomi</taxon>
        <taxon>Mammalia</taxon>
        <taxon>Eutheria</taxon>
        <taxon>Euarchontoglires</taxon>
        <taxon>Scandentia</taxon>
        <taxon>Tupaiidae</taxon>
        <taxon>Tupaia</taxon>
    </lineage>
</organism>
<dbReference type="EMBL" id="KB321014">
    <property type="protein sequence ID" value="ELW48937.1"/>
    <property type="molecule type" value="Genomic_DNA"/>
</dbReference>
<evidence type="ECO:0000313" key="1">
    <source>
        <dbReference type="EMBL" id="ELW48937.1"/>
    </source>
</evidence>
<gene>
    <name evidence="1" type="ORF">TREES_T100010989</name>
</gene>
<name>L9JIJ2_TUPCH</name>
<proteinExistence type="predicted"/>
<sequence length="70" mass="7622">MITVESPTGGTHLPYTFLRCKRGFVHYDSNGKEEDELDCIGILPHAGYKPDTDGTVGRAVDPDGKGVTVW</sequence>
<dbReference type="AlphaFoldDB" id="L9JIJ2"/>
<accession>L9JIJ2</accession>
<dbReference type="InParanoid" id="L9JIJ2"/>
<dbReference type="Proteomes" id="UP000011518">
    <property type="component" value="Unassembled WGS sequence"/>
</dbReference>